<dbReference type="OMA" id="YEDHAMI"/>
<evidence type="ECO:0000313" key="5">
    <source>
        <dbReference type="EMBL" id="OXA56746.1"/>
    </source>
</evidence>
<evidence type="ECO:0000256" key="2">
    <source>
        <dbReference type="ARBA" id="ARBA00022837"/>
    </source>
</evidence>
<dbReference type="AlphaFoldDB" id="A0A226EJK6"/>
<reference evidence="5 6" key="1">
    <citation type="submission" date="2015-12" db="EMBL/GenBank/DDBJ databases">
        <title>The genome of Folsomia candida.</title>
        <authorList>
            <person name="Faddeeva A."/>
            <person name="Derks M.F."/>
            <person name="Anvar Y."/>
            <person name="Smit S."/>
            <person name="Van Straalen N."/>
            <person name="Roelofs D."/>
        </authorList>
    </citation>
    <scope>NUCLEOTIDE SEQUENCE [LARGE SCALE GENOMIC DNA]</scope>
    <source>
        <strain evidence="5 6">VU population</strain>
        <tissue evidence="5">Whole body</tissue>
    </source>
</reference>
<dbReference type="Gene3D" id="1.10.238.10">
    <property type="entry name" value="EF-hand"/>
    <property type="match status" value="2"/>
</dbReference>
<dbReference type="PANTHER" id="PTHR23048">
    <property type="entry name" value="MYOSIN LIGHT CHAIN 1, 3"/>
    <property type="match status" value="1"/>
</dbReference>
<comment type="caution">
    <text evidence="5">The sequence shown here is derived from an EMBL/GenBank/DDBJ whole genome shotgun (WGS) entry which is preliminary data.</text>
</comment>
<accession>A0A226EJK6</accession>
<organism evidence="5 6">
    <name type="scientific">Folsomia candida</name>
    <name type="common">Springtail</name>
    <dbReference type="NCBI Taxonomy" id="158441"/>
    <lineage>
        <taxon>Eukaryota</taxon>
        <taxon>Metazoa</taxon>
        <taxon>Ecdysozoa</taxon>
        <taxon>Arthropoda</taxon>
        <taxon>Hexapoda</taxon>
        <taxon>Collembola</taxon>
        <taxon>Entomobryomorpha</taxon>
        <taxon>Isotomoidea</taxon>
        <taxon>Isotomidae</taxon>
        <taxon>Proisotominae</taxon>
        <taxon>Folsomia</taxon>
    </lineage>
</organism>
<feature type="domain" description="EF-hand" evidence="4">
    <location>
        <begin position="201"/>
        <end position="236"/>
    </location>
</feature>
<dbReference type="GO" id="GO:0005509">
    <property type="term" value="F:calcium ion binding"/>
    <property type="evidence" value="ECO:0007669"/>
    <property type="project" value="InterPro"/>
</dbReference>
<keyword evidence="2" id="KW-0106">Calcium</keyword>
<dbReference type="EMBL" id="LNIX01000003">
    <property type="protein sequence ID" value="OXA56746.1"/>
    <property type="molecule type" value="Genomic_DNA"/>
</dbReference>
<dbReference type="InterPro" id="IPR050230">
    <property type="entry name" value="CALM/Myosin/TropC-like"/>
</dbReference>
<sequence length="270" mass="29893">MAFAAARMIRKQEVRPVPVHSRRPSKDDHSRSRSKGSREGNAARTKPEGQKGSSGPKTPTLSVKNGHGQGKNGQKTSGKPPSAQKGQVKQAPKNAPNNKNGKKTKKGQKQTYDLAVTINLTDFGLNNEQVDEYKEAFMLFDKDEDGTISLSELAIVMRALGQRPSETELQAIMDECDQDRNGSIEFNEFLILMSKKMKDAESEGELIEAFKVFDKNNDGLISGSELRHVMTSLGEKLSDEEVEDMLKETDLDEDGNVNYVNFVSVLCQKN</sequence>
<evidence type="ECO:0000313" key="6">
    <source>
        <dbReference type="Proteomes" id="UP000198287"/>
    </source>
</evidence>
<dbReference type="GO" id="GO:0072686">
    <property type="term" value="C:mitotic spindle"/>
    <property type="evidence" value="ECO:0007669"/>
    <property type="project" value="UniProtKB-ARBA"/>
</dbReference>
<dbReference type="InterPro" id="IPR011992">
    <property type="entry name" value="EF-hand-dom_pair"/>
</dbReference>
<dbReference type="InterPro" id="IPR018247">
    <property type="entry name" value="EF_Hand_1_Ca_BS"/>
</dbReference>
<proteinExistence type="predicted"/>
<dbReference type="Pfam" id="PF13499">
    <property type="entry name" value="EF-hand_7"/>
    <property type="match status" value="2"/>
</dbReference>
<feature type="compositionally biased region" description="Low complexity" evidence="3">
    <location>
        <begin position="89"/>
        <end position="99"/>
    </location>
</feature>
<feature type="domain" description="EF-hand" evidence="4">
    <location>
        <begin position="128"/>
        <end position="163"/>
    </location>
</feature>
<dbReference type="CDD" id="cd00051">
    <property type="entry name" value="EFh"/>
    <property type="match status" value="2"/>
</dbReference>
<dbReference type="SMART" id="SM00054">
    <property type="entry name" value="EFh"/>
    <property type="match status" value="4"/>
</dbReference>
<dbReference type="PROSITE" id="PS00018">
    <property type="entry name" value="EF_HAND_1"/>
    <property type="match status" value="3"/>
</dbReference>
<dbReference type="OrthoDB" id="26525at2759"/>
<evidence type="ECO:0000256" key="1">
    <source>
        <dbReference type="ARBA" id="ARBA00022737"/>
    </source>
</evidence>
<feature type="domain" description="EF-hand" evidence="4">
    <location>
        <begin position="237"/>
        <end position="270"/>
    </location>
</feature>
<keyword evidence="1" id="KW-0677">Repeat</keyword>
<dbReference type="InterPro" id="IPR002048">
    <property type="entry name" value="EF_hand_dom"/>
</dbReference>
<dbReference type="Proteomes" id="UP000198287">
    <property type="component" value="Unassembled WGS sequence"/>
</dbReference>
<dbReference type="STRING" id="158441.A0A226EJK6"/>
<dbReference type="FunFam" id="1.10.238.10:FF:000527">
    <property type="entry name" value="Calmodulin-3"/>
    <property type="match status" value="1"/>
</dbReference>
<gene>
    <name evidence="5" type="ORF">Fcan01_07753</name>
</gene>
<dbReference type="SUPFAM" id="SSF47473">
    <property type="entry name" value="EF-hand"/>
    <property type="match status" value="1"/>
</dbReference>
<dbReference type="PROSITE" id="PS50222">
    <property type="entry name" value="EF_HAND_2"/>
    <property type="match status" value="4"/>
</dbReference>
<dbReference type="GO" id="GO:0016460">
    <property type="term" value="C:myosin II complex"/>
    <property type="evidence" value="ECO:0007669"/>
    <property type="project" value="TreeGrafter"/>
</dbReference>
<keyword evidence="6" id="KW-1185">Reference proteome</keyword>
<dbReference type="PANTHER" id="PTHR23048:SF0">
    <property type="entry name" value="CALMODULIN LIKE 3"/>
    <property type="match status" value="1"/>
</dbReference>
<feature type="compositionally biased region" description="Polar residues" evidence="3">
    <location>
        <begin position="51"/>
        <end position="63"/>
    </location>
</feature>
<protein>
    <submittedName>
        <fullName evidence="5">Calmodulin</fullName>
    </submittedName>
</protein>
<feature type="domain" description="EF-hand" evidence="4">
    <location>
        <begin position="164"/>
        <end position="199"/>
    </location>
</feature>
<name>A0A226EJK6_FOLCA</name>
<evidence type="ECO:0000259" key="4">
    <source>
        <dbReference type="PROSITE" id="PS50222"/>
    </source>
</evidence>
<feature type="compositionally biased region" description="Polar residues" evidence="3">
    <location>
        <begin position="76"/>
        <end position="87"/>
    </location>
</feature>
<evidence type="ECO:0000256" key="3">
    <source>
        <dbReference type="SAM" id="MobiDB-lite"/>
    </source>
</evidence>
<feature type="region of interest" description="Disordered" evidence="3">
    <location>
        <begin position="1"/>
        <end position="108"/>
    </location>
</feature>